<dbReference type="RefSeq" id="XP_009010009.1">
    <property type="nucleotide sequence ID" value="XM_009011761.1"/>
</dbReference>
<dbReference type="PANTHER" id="PTHR15228:SF24">
    <property type="entry name" value="RHO-GAP DOMAIN-CONTAINING PROTEIN"/>
    <property type="match status" value="1"/>
</dbReference>
<dbReference type="SUPFAM" id="SSF48350">
    <property type="entry name" value="GTPase activation domain, GAP"/>
    <property type="match status" value="1"/>
</dbReference>
<evidence type="ECO:0000256" key="2">
    <source>
        <dbReference type="SAM" id="MobiDB-lite"/>
    </source>
</evidence>
<dbReference type="PROSITE" id="PS50238">
    <property type="entry name" value="RHOGAP"/>
    <property type="match status" value="1"/>
</dbReference>
<dbReference type="InterPro" id="IPR001849">
    <property type="entry name" value="PH_domain"/>
</dbReference>
<accession>T1G9D3</accession>
<dbReference type="Proteomes" id="UP000015101">
    <property type="component" value="Unassembled WGS sequence"/>
</dbReference>
<feature type="domain" description="PH" evidence="3">
    <location>
        <begin position="50"/>
        <end position="154"/>
    </location>
</feature>
<dbReference type="CTD" id="20217680"/>
<proteinExistence type="predicted"/>
<dbReference type="OrthoDB" id="185175at2759"/>
<dbReference type="GO" id="GO:0007165">
    <property type="term" value="P:signal transduction"/>
    <property type="evidence" value="ECO:0007669"/>
    <property type="project" value="InterPro"/>
</dbReference>
<keyword evidence="1" id="KW-0343">GTPase activation</keyword>
<evidence type="ECO:0000259" key="3">
    <source>
        <dbReference type="PROSITE" id="PS50003"/>
    </source>
</evidence>
<name>T1G9D3_HELRO</name>
<feature type="region of interest" description="Disordered" evidence="2">
    <location>
        <begin position="393"/>
        <end position="417"/>
    </location>
</feature>
<dbReference type="Pfam" id="PF00620">
    <property type="entry name" value="RhoGAP"/>
    <property type="match status" value="1"/>
</dbReference>
<dbReference type="PROSITE" id="PS50003">
    <property type="entry name" value="PH_DOMAIN"/>
    <property type="match status" value="1"/>
</dbReference>
<dbReference type="Pfam" id="PF00169">
    <property type="entry name" value="PH"/>
    <property type="match status" value="1"/>
</dbReference>
<reference evidence="5 7" key="2">
    <citation type="journal article" date="2013" name="Nature">
        <title>Insights into bilaterian evolution from three spiralian genomes.</title>
        <authorList>
            <person name="Simakov O."/>
            <person name="Marletaz F."/>
            <person name="Cho S.J."/>
            <person name="Edsinger-Gonzales E."/>
            <person name="Havlak P."/>
            <person name="Hellsten U."/>
            <person name="Kuo D.H."/>
            <person name="Larsson T."/>
            <person name="Lv J."/>
            <person name="Arendt D."/>
            <person name="Savage R."/>
            <person name="Osoegawa K."/>
            <person name="de Jong P."/>
            <person name="Grimwood J."/>
            <person name="Chapman J.A."/>
            <person name="Shapiro H."/>
            <person name="Aerts A."/>
            <person name="Otillar R.P."/>
            <person name="Terry A.Y."/>
            <person name="Boore J.L."/>
            <person name="Grigoriev I.V."/>
            <person name="Lindberg D.R."/>
            <person name="Seaver E.C."/>
            <person name="Weisblat D.A."/>
            <person name="Putnam N.H."/>
            <person name="Rokhsar D.S."/>
        </authorList>
    </citation>
    <scope>NUCLEOTIDE SEQUENCE</scope>
</reference>
<keyword evidence="7" id="KW-1185">Reference proteome</keyword>
<dbReference type="STRING" id="6412.T1G9D3"/>
<dbReference type="GeneID" id="20217680"/>
<dbReference type="InterPro" id="IPR011993">
    <property type="entry name" value="PH-like_dom_sf"/>
</dbReference>
<sequence length="464" mass="53420">MAKDLLHQHLEKFKDSFQSGLNSIQQAVQQQTTTLVGSSNFYPTTLVLQTALKSGWLKKLSNVMKHWQRRWFVIKGDNLYYYSSHNDTKPPQGCVFLPCCHVAEQVSKGSDCDKFVFTILPDDSNNYNQESFVLAADSDQERNNWMRIIKKIIYKRHGGAIFGSSLEETLRFETRKNPGRTVPEIVEICIEYLRKHGLNEEGLFRLPGLTSMIKKCVELFDRGERPRFEDIPSLDVHTVSSLLKLYIRELPSSLISADLYEGVVRFMREMPLDPKTSMENLRKLLLTLTKSNYHLLKYLCTFLSEVSKNSATNRMNSHNLSTVFSTAFLRPEFGDDDAALMMATSEARKAVTFVIIENQEWLFNFELTPFGGTVVIEDLLGFKFDDDNTTTHNNYDDVSNSSSSNNSHSDKEFGRKSPQINEETFKDLLEIDFSGKVINYSLYIIITNKIIDKYLVKLLFYYTF</sequence>
<reference evidence="7" key="1">
    <citation type="submission" date="2012-12" db="EMBL/GenBank/DDBJ databases">
        <authorList>
            <person name="Hellsten U."/>
            <person name="Grimwood J."/>
            <person name="Chapman J.A."/>
            <person name="Shapiro H."/>
            <person name="Aerts A."/>
            <person name="Otillar R.P."/>
            <person name="Terry A.Y."/>
            <person name="Boore J.L."/>
            <person name="Simakov O."/>
            <person name="Marletaz F."/>
            <person name="Cho S.-J."/>
            <person name="Edsinger-Gonzales E."/>
            <person name="Havlak P."/>
            <person name="Kuo D.-H."/>
            <person name="Larsson T."/>
            <person name="Lv J."/>
            <person name="Arendt D."/>
            <person name="Savage R."/>
            <person name="Osoegawa K."/>
            <person name="de Jong P."/>
            <person name="Lindberg D.R."/>
            <person name="Seaver E.C."/>
            <person name="Weisblat D.A."/>
            <person name="Putnam N.H."/>
            <person name="Grigoriev I.V."/>
            <person name="Rokhsar D.S."/>
        </authorList>
    </citation>
    <scope>NUCLEOTIDE SEQUENCE</scope>
</reference>
<dbReference type="EMBL" id="AMQM01002440">
    <property type="status" value="NOT_ANNOTATED_CDS"/>
    <property type="molecule type" value="Genomic_DNA"/>
</dbReference>
<dbReference type="InterPro" id="IPR008936">
    <property type="entry name" value="Rho_GTPase_activation_prot"/>
</dbReference>
<dbReference type="eggNOG" id="KOG4270">
    <property type="taxonomic scope" value="Eukaryota"/>
</dbReference>
<protein>
    <submittedName>
        <fullName evidence="5 6">Uncharacterized protein</fullName>
    </submittedName>
</protein>
<feature type="domain" description="Rho-GAP" evidence="4">
    <location>
        <begin position="164"/>
        <end position="363"/>
    </location>
</feature>
<dbReference type="GO" id="GO:0005096">
    <property type="term" value="F:GTPase activator activity"/>
    <property type="evidence" value="ECO:0000318"/>
    <property type="project" value="GO_Central"/>
</dbReference>
<dbReference type="SUPFAM" id="SSF50729">
    <property type="entry name" value="PH domain-like"/>
    <property type="match status" value="1"/>
</dbReference>
<dbReference type="PANTHER" id="PTHR15228">
    <property type="entry name" value="SPERMATHECAL PHYSIOLOGY VARIANT"/>
    <property type="match status" value="1"/>
</dbReference>
<dbReference type="SMART" id="SM00233">
    <property type="entry name" value="PH"/>
    <property type="match status" value="1"/>
</dbReference>
<evidence type="ECO:0000313" key="5">
    <source>
        <dbReference type="EMBL" id="ESO11521.1"/>
    </source>
</evidence>
<dbReference type="EMBL" id="KB095812">
    <property type="protein sequence ID" value="ESO11521.1"/>
    <property type="molecule type" value="Genomic_DNA"/>
</dbReference>
<dbReference type="EnsemblMetazoa" id="HelroT96714">
    <property type="protein sequence ID" value="HelroP96714"/>
    <property type="gene ID" value="HelroG96714"/>
</dbReference>
<dbReference type="KEGG" id="hro:HELRODRAFT_96714"/>
<evidence type="ECO:0000259" key="4">
    <source>
        <dbReference type="PROSITE" id="PS50238"/>
    </source>
</evidence>
<evidence type="ECO:0000313" key="7">
    <source>
        <dbReference type="Proteomes" id="UP000015101"/>
    </source>
</evidence>
<dbReference type="Gene3D" id="2.30.29.30">
    <property type="entry name" value="Pleckstrin-homology domain (PH domain)/Phosphotyrosine-binding domain (PTB)"/>
    <property type="match status" value="1"/>
</dbReference>
<dbReference type="InterPro" id="IPR000198">
    <property type="entry name" value="RhoGAP_dom"/>
</dbReference>
<gene>
    <name evidence="6" type="primary">20217680</name>
    <name evidence="5" type="ORF">HELRODRAFT_96714</name>
</gene>
<dbReference type="GO" id="GO:0051058">
    <property type="term" value="P:negative regulation of small GTPase mediated signal transduction"/>
    <property type="evidence" value="ECO:0000318"/>
    <property type="project" value="GO_Central"/>
</dbReference>
<feature type="compositionally biased region" description="Low complexity" evidence="2">
    <location>
        <begin position="393"/>
        <end position="407"/>
    </location>
</feature>
<evidence type="ECO:0000313" key="6">
    <source>
        <dbReference type="EnsemblMetazoa" id="HelroP96714"/>
    </source>
</evidence>
<dbReference type="HOGENOM" id="CLU_589613_0_0_1"/>
<reference evidence="6" key="3">
    <citation type="submission" date="2015-06" db="UniProtKB">
        <authorList>
            <consortium name="EnsemblMetazoa"/>
        </authorList>
    </citation>
    <scope>IDENTIFICATION</scope>
</reference>
<dbReference type="OMA" id="CNEESAN"/>
<dbReference type="AlphaFoldDB" id="T1G9D3"/>
<dbReference type="SMART" id="SM00324">
    <property type="entry name" value="RhoGAP"/>
    <property type="match status" value="1"/>
</dbReference>
<dbReference type="InParanoid" id="T1G9D3"/>
<dbReference type="Gene3D" id="1.10.555.10">
    <property type="entry name" value="Rho GTPase activation protein"/>
    <property type="match status" value="1"/>
</dbReference>
<organism evidence="6 7">
    <name type="scientific">Helobdella robusta</name>
    <name type="common">Californian leech</name>
    <dbReference type="NCBI Taxonomy" id="6412"/>
    <lineage>
        <taxon>Eukaryota</taxon>
        <taxon>Metazoa</taxon>
        <taxon>Spiralia</taxon>
        <taxon>Lophotrochozoa</taxon>
        <taxon>Annelida</taxon>
        <taxon>Clitellata</taxon>
        <taxon>Hirudinea</taxon>
        <taxon>Rhynchobdellida</taxon>
        <taxon>Glossiphoniidae</taxon>
        <taxon>Helobdella</taxon>
    </lineage>
</organism>
<evidence type="ECO:0000256" key="1">
    <source>
        <dbReference type="ARBA" id="ARBA00022468"/>
    </source>
</evidence>
<dbReference type="InterPro" id="IPR051025">
    <property type="entry name" value="RhoGAP"/>
</dbReference>